<proteinExistence type="predicted"/>
<evidence type="ECO:0000313" key="2">
    <source>
        <dbReference type="Proteomes" id="UP000005801"/>
    </source>
</evidence>
<protein>
    <submittedName>
        <fullName evidence="1">Uncharacterized protein</fullName>
    </submittedName>
</protein>
<organism evidence="1 2">
    <name type="scientific">Plesiocystis pacifica SIR-1</name>
    <dbReference type="NCBI Taxonomy" id="391625"/>
    <lineage>
        <taxon>Bacteria</taxon>
        <taxon>Pseudomonadati</taxon>
        <taxon>Myxococcota</taxon>
        <taxon>Polyangia</taxon>
        <taxon>Nannocystales</taxon>
        <taxon>Nannocystaceae</taxon>
        <taxon>Plesiocystis</taxon>
    </lineage>
</organism>
<accession>A6G449</accession>
<dbReference type="AlphaFoldDB" id="A6G449"/>
<dbReference type="Proteomes" id="UP000005801">
    <property type="component" value="Unassembled WGS sequence"/>
</dbReference>
<sequence length="263" mass="28002">MKLELALSPPDSAAPIDAGDPCVVVAEAAQRAHRRALARRFFALVAAALGKDERAPGCAWSIANADAGVDLAQELGRQLDAAWAREGIERGLEAFGRCLDETGQRCVAALIAEYFAWREPPDRFFNHASRLIAGRSAAELVRVAIVAAGYARLPKPEDEDDLRVLAAVPWSHGDLVAPAGGTRELAVIAFTGDHPVEAHRVATDISSLGSEVIVSAFAEAQFGWMAEPGPAAVPLVGRPLLWFPADLDAHLRRLHLVFAAAIA</sequence>
<name>A6G449_9BACT</name>
<keyword evidence="2" id="KW-1185">Reference proteome</keyword>
<gene>
    <name evidence="1" type="ORF">PPSIR1_02426</name>
</gene>
<dbReference type="EMBL" id="ABCS01000020">
    <property type="protein sequence ID" value="EDM79372.1"/>
    <property type="molecule type" value="Genomic_DNA"/>
</dbReference>
<dbReference type="OrthoDB" id="9830483at2"/>
<dbReference type="STRING" id="391625.PPSIR1_02426"/>
<dbReference type="RefSeq" id="WP_006971498.1">
    <property type="nucleotide sequence ID" value="NZ_ABCS01000020.1"/>
</dbReference>
<reference evidence="1 2" key="1">
    <citation type="submission" date="2007-06" db="EMBL/GenBank/DDBJ databases">
        <authorList>
            <person name="Shimkets L."/>
            <person name="Ferriera S."/>
            <person name="Johnson J."/>
            <person name="Kravitz S."/>
            <person name="Beeson K."/>
            <person name="Sutton G."/>
            <person name="Rogers Y.-H."/>
            <person name="Friedman R."/>
            <person name="Frazier M."/>
            <person name="Venter J.C."/>
        </authorList>
    </citation>
    <scope>NUCLEOTIDE SEQUENCE [LARGE SCALE GENOMIC DNA]</scope>
    <source>
        <strain evidence="1 2">SIR-1</strain>
    </source>
</reference>
<comment type="caution">
    <text evidence="1">The sequence shown here is derived from an EMBL/GenBank/DDBJ whole genome shotgun (WGS) entry which is preliminary data.</text>
</comment>
<evidence type="ECO:0000313" key="1">
    <source>
        <dbReference type="EMBL" id="EDM79372.1"/>
    </source>
</evidence>